<dbReference type="OrthoDB" id="408493at2759"/>
<feature type="transmembrane region" description="Helical" evidence="1">
    <location>
        <begin position="87"/>
        <end position="108"/>
    </location>
</feature>
<proteinExistence type="predicted"/>
<sequence length="525" mass="60353">MYIVEDLLGLAITYQSTPLTRAVLSLLSSSLAFALSHVVFWTPIAFTNIQLFGTALALYGAVSYLLDGPQPSATPEQANDNKQPRRAISWYNWTLVCITFVPLFASMISRGLAPIPHSKGSYLWKPKEPWYQQEEPLILPHQHDPAYNTTERKWNSTTCVRRPLPITSTYIGPGERPDFHAFDDILIVVFFSHDRYDINLEGYREVYSQYFPNILFIGPASREDRGFLHSYDVVLDSYMAHEDFDAGWFKMGGRMAHHMFYTAVKDYPCYAGYLWAPFDALLNVPRLMQFPQDHIWYHSPFATRFIPNPAQTPSNRTLEGTVDQIPVKRPPAALISDDFKTKYGRYEKTSRAWGVGWDYWWWGEKHMGVGACYNYYLWQPQHMRDRLEGLTGGEYRLIGGSSDTMYLPWPPPRRLPGCIGDFLADGALPTTLHMILPVDEEIVWVDHWWKNPPPWNTTYVRDLWAQGYEVDSFHSFHWGDIQADGFFGPNKNTVEDMKTLLADSFARQRTLLLEERAGDGVDGNG</sequence>
<keyword evidence="1" id="KW-1133">Transmembrane helix</keyword>
<reference evidence="2" key="1">
    <citation type="submission" date="2020-05" db="EMBL/GenBank/DDBJ databases">
        <title>Mycena genomes resolve the evolution of fungal bioluminescence.</title>
        <authorList>
            <person name="Tsai I.J."/>
        </authorList>
    </citation>
    <scope>NUCLEOTIDE SEQUENCE</scope>
    <source>
        <strain evidence="2">171206Taipei</strain>
    </source>
</reference>
<evidence type="ECO:0000313" key="2">
    <source>
        <dbReference type="EMBL" id="KAF7302295.1"/>
    </source>
</evidence>
<dbReference type="RefSeq" id="XP_037220295.1">
    <property type="nucleotide sequence ID" value="XM_037364651.1"/>
</dbReference>
<keyword evidence="1" id="KW-0472">Membrane</keyword>
<name>A0A8H6SNV5_9AGAR</name>
<dbReference type="AlphaFoldDB" id="A0A8H6SNV5"/>
<feature type="transmembrane region" description="Helical" evidence="1">
    <location>
        <begin position="22"/>
        <end position="43"/>
    </location>
</feature>
<keyword evidence="3" id="KW-1185">Reference proteome</keyword>
<dbReference type="GeneID" id="59347167"/>
<comment type="caution">
    <text evidence="2">The sequence shown here is derived from an EMBL/GenBank/DDBJ whole genome shotgun (WGS) entry which is preliminary data.</text>
</comment>
<evidence type="ECO:0000313" key="3">
    <source>
        <dbReference type="Proteomes" id="UP000636479"/>
    </source>
</evidence>
<evidence type="ECO:0000256" key="1">
    <source>
        <dbReference type="SAM" id="Phobius"/>
    </source>
</evidence>
<protein>
    <submittedName>
        <fullName evidence="2">Uncharacterized protein</fullName>
    </submittedName>
</protein>
<organism evidence="2 3">
    <name type="scientific">Mycena indigotica</name>
    <dbReference type="NCBI Taxonomy" id="2126181"/>
    <lineage>
        <taxon>Eukaryota</taxon>
        <taxon>Fungi</taxon>
        <taxon>Dikarya</taxon>
        <taxon>Basidiomycota</taxon>
        <taxon>Agaricomycotina</taxon>
        <taxon>Agaricomycetes</taxon>
        <taxon>Agaricomycetidae</taxon>
        <taxon>Agaricales</taxon>
        <taxon>Marasmiineae</taxon>
        <taxon>Mycenaceae</taxon>
        <taxon>Mycena</taxon>
    </lineage>
</organism>
<gene>
    <name evidence="2" type="ORF">MIND_00796900</name>
</gene>
<keyword evidence="1" id="KW-0812">Transmembrane</keyword>
<dbReference type="EMBL" id="JACAZF010000006">
    <property type="protein sequence ID" value="KAF7302295.1"/>
    <property type="molecule type" value="Genomic_DNA"/>
</dbReference>
<feature type="transmembrane region" description="Helical" evidence="1">
    <location>
        <begin position="49"/>
        <end position="66"/>
    </location>
</feature>
<dbReference type="Proteomes" id="UP000636479">
    <property type="component" value="Unassembled WGS sequence"/>
</dbReference>
<accession>A0A8H6SNV5</accession>